<feature type="region of interest" description="Disordered" evidence="1">
    <location>
        <begin position="31"/>
        <end position="50"/>
    </location>
</feature>
<protein>
    <submittedName>
        <fullName evidence="2">Uncharacterized protein</fullName>
    </submittedName>
</protein>
<organism evidence="2 3">
    <name type="scientific">Cirrhinus mrigala</name>
    <name type="common">Mrigala</name>
    <dbReference type="NCBI Taxonomy" id="683832"/>
    <lineage>
        <taxon>Eukaryota</taxon>
        <taxon>Metazoa</taxon>
        <taxon>Chordata</taxon>
        <taxon>Craniata</taxon>
        <taxon>Vertebrata</taxon>
        <taxon>Euteleostomi</taxon>
        <taxon>Actinopterygii</taxon>
        <taxon>Neopterygii</taxon>
        <taxon>Teleostei</taxon>
        <taxon>Ostariophysi</taxon>
        <taxon>Cypriniformes</taxon>
        <taxon>Cyprinidae</taxon>
        <taxon>Labeoninae</taxon>
        <taxon>Labeonini</taxon>
        <taxon>Cirrhinus</taxon>
    </lineage>
</organism>
<dbReference type="Proteomes" id="UP001529510">
    <property type="component" value="Unassembled WGS sequence"/>
</dbReference>
<evidence type="ECO:0000256" key="1">
    <source>
        <dbReference type="SAM" id="MobiDB-lite"/>
    </source>
</evidence>
<comment type="caution">
    <text evidence="2">The sequence shown here is derived from an EMBL/GenBank/DDBJ whole genome shotgun (WGS) entry which is preliminary data.</text>
</comment>
<evidence type="ECO:0000313" key="3">
    <source>
        <dbReference type="Proteomes" id="UP001529510"/>
    </source>
</evidence>
<proteinExistence type="predicted"/>
<accession>A0ABD0R0J4</accession>
<keyword evidence="3" id="KW-1185">Reference proteome</keyword>
<name>A0ABD0R0J4_CIRMR</name>
<evidence type="ECO:0000313" key="2">
    <source>
        <dbReference type="EMBL" id="KAL0191545.1"/>
    </source>
</evidence>
<feature type="non-terminal residue" evidence="2">
    <location>
        <position position="50"/>
    </location>
</feature>
<feature type="region of interest" description="Disordered" evidence="1">
    <location>
        <begin position="1"/>
        <end position="22"/>
    </location>
</feature>
<sequence>VQPLGSSRCDLRRSQDEEDEEDELRMLAILKREQEEGDGDMGSPGLSASQ</sequence>
<reference evidence="2 3" key="1">
    <citation type="submission" date="2024-05" db="EMBL/GenBank/DDBJ databases">
        <title>Genome sequencing and assembly of Indian major carp, Cirrhinus mrigala (Hamilton, 1822).</title>
        <authorList>
            <person name="Mohindra V."/>
            <person name="Chowdhury L.M."/>
            <person name="Lal K."/>
            <person name="Jena J.K."/>
        </authorList>
    </citation>
    <scope>NUCLEOTIDE SEQUENCE [LARGE SCALE GENOMIC DNA]</scope>
    <source>
        <strain evidence="2">CM1030</strain>
        <tissue evidence="2">Blood</tissue>
    </source>
</reference>
<dbReference type="AlphaFoldDB" id="A0ABD0R0J4"/>
<feature type="non-terminal residue" evidence="2">
    <location>
        <position position="1"/>
    </location>
</feature>
<gene>
    <name evidence="2" type="ORF">M9458_014243</name>
</gene>
<dbReference type="EMBL" id="JAMKFB020000006">
    <property type="protein sequence ID" value="KAL0191545.1"/>
    <property type="molecule type" value="Genomic_DNA"/>
</dbReference>